<gene>
    <name evidence="2" type="ORF">DEO45_00005</name>
</gene>
<comment type="caution">
    <text evidence="2">The sequence shown here is derived from an EMBL/GenBank/DDBJ whole genome shotgun (WGS) entry which is preliminary data.</text>
</comment>
<keyword evidence="1" id="KW-1133">Transmembrane helix</keyword>
<organism evidence="2 3">
    <name type="scientific">Rhodanobacter denitrificans</name>
    <dbReference type="NCBI Taxonomy" id="666685"/>
    <lineage>
        <taxon>Bacteria</taxon>
        <taxon>Pseudomonadati</taxon>
        <taxon>Pseudomonadota</taxon>
        <taxon>Gammaproteobacteria</taxon>
        <taxon>Lysobacterales</taxon>
        <taxon>Rhodanobacteraceae</taxon>
        <taxon>Rhodanobacter</taxon>
    </lineage>
</organism>
<feature type="transmembrane region" description="Helical" evidence="1">
    <location>
        <begin position="143"/>
        <end position="164"/>
    </location>
</feature>
<sequence length="258" mass="27870">MILHAETVESIFGYWPEFSDGRIELFSFERPGIICLRISYIDSNIQKAAVVSLRFSGVTDIDLSELRSENIVDALRISSELPAVVTIEGCYGFCGTFKCTSAEVAGVVPNNSFKAASPPLNSSVRRPDSMNSSAIRIIENANLTLTSSIYWLFGSTVALVATFLGGVAPLPFLACSLGLGVASFAVILLAWRFRSSLLNGLSIGLWIVGYVELGRSFKLGLGAWLLQGFLLSLSVAALLFVLANPFIRRFCRLPTSAA</sequence>
<proteinExistence type="predicted"/>
<dbReference type="InterPro" id="IPR028957">
    <property type="entry name" value="Imm50"/>
</dbReference>
<dbReference type="AlphaFoldDB" id="A0A368KI03"/>
<dbReference type="Proteomes" id="UP000252387">
    <property type="component" value="Unassembled WGS sequence"/>
</dbReference>
<feature type="transmembrane region" description="Helical" evidence="1">
    <location>
        <begin position="223"/>
        <end position="243"/>
    </location>
</feature>
<keyword evidence="1" id="KW-0472">Membrane</keyword>
<dbReference type="OrthoDB" id="882829at2"/>
<feature type="transmembrane region" description="Helical" evidence="1">
    <location>
        <begin position="170"/>
        <end position="191"/>
    </location>
</feature>
<dbReference type="RefSeq" id="WP_114340279.1">
    <property type="nucleotide sequence ID" value="NZ_QFWQ01000001.1"/>
</dbReference>
<accession>A0A368KI03</accession>
<feature type="transmembrane region" description="Helical" evidence="1">
    <location>
        <begin position="198"/>
        <end position="217"/>
    </location>
</feature>
<protein>
    <submittedName>
        <fullName evidence="2">Uncharacterized protein</fullName>
    </submittedName>
</protein>
<dbReference type="Pfam" id="PF15594">
    <property type="entry name" value="Imm50"/>
    <property type="match status" value="1"/>
</dbReference>
<evidence type="ECO:0000313" key="3">
    <source>
        <dbReference type="Proteomes" id="UP000252387"/>
    </source>
</evidence>
<keyword evidence="1" id="KW-0812">Transmembrane</keyword>
<dbReference type="EMBL" id="QFWQ01000001">
    <property type="protein sequence ID" value="RCS31541.1"/>
    <property type="molecule type" value="Genomic_DNA"/>
</dbReference>
<evidence type="ECO:0000313" key="2">
    <source>
        <dbReference type="EMBL" id="RCS31541.1"/>
    </source>
</evidence>
<evidence type="ECO:0000256" key="1">
    <source>
        <dbReference type="SAM" id="Phobius"/>
    </source>
</evidence>
<keyword evidence="3" id="KW-1185">Reference proteome</keyword>
<name>A0A368KI03_9GAMM</name>
<reference evidence="2 3" key="1">
    <citation type="submission" date="2018-05" db="EMBL/GenBank/DDBJ databases">
        <title>Draft genome sequence of Rhodanobacter denitrificans Yn1 isolated from gold copper mine.</title>
        <authorList>
            <person name="Yang N."/>
            <person name="Mazhar H.S."/>
            <person name="Rensing C."/>
        </authorList>
    </citation>
    <scope>NUCLEOTIDE SEQUENCE [LARGE SCALE GENOMIC DNA]</scope>
    <source>
        <strain evidence="2 3">Yn1</strain>
    </source>
</reference>